<dbReference type="Gene3D" id="3.30.360.10">
    <property type="entry name" value="Dihydrodipicolinate Reductase, domain 2"/>
    <property type="match status" value="1"/>
</dbReference>
<sequence>MIARKSHRLENRPAGDVLGSIGAPEGGLILSTDTMSADALFDAPPVDAVVDFAAAETIHYYGDAVARRGIAIVSAVSHYPAETSACLRRLAETTRVLHSPTITLGINFLMLSSKILQNIAPDTDIEIIEEHFKTKPEISGTARIIADELGLPHDAIKSVRAGGIIGLHEVLFGFPFQTVRLKHESISREAFGSGTLFALENLPPEPGFRPQRTSSTGNLHERIIAVVVEPMIRLRIREWP</sequence>
<dbReference type="PANTHER" id="PTHR20836:SF0">
    <property type="entry name" value="4-HYDROXY-TETRAHYDRODIPICOLINATE REDUCTASE 1, CHLOROPLASTIC-RELATED"/>
    <property type="match status" value="1"/>
</dbReference>
<dbReference type="InterPro" id="IPR023940">
    <property type="entry name" value="DHDPR_bac"/>
</dbReference>
<accession>A0A1G7SUF9</accession>
<dbReference type="GO" id="GO:0019877">
    <property type="term" value="P:diaminopimelate biosynthetic process"/>
    <property type="evidence" value="ECO:0007669"/>
    <property type="project" value="TreeGrafter"/>
</dbReference>
<gene>
    <name evidence="2" type="ORF">SAMN04244550_03684</name>
</gene>
<evidence type="ECO:0000259" key="1">
    <source>
        <dbReference type="Pfam" id="PF05173"/>
    </source>
</evidence>
<reference evidence="2 3" key="1">
    <citation type="submission" date="2016-10" db="EMBL/GenBank/DDBJ databases">
        <authorList>
            <person name="de Groot N.N."/>
        </authorList>
    </citation>
    <scope>NUCLEOTIDE SEQUENCE [LARGE SCALE GENOMIC DNA]</scope>
    <source>
        <strain evidence="3">DSM 938 / 37b4</strain>
    </source>
</reference>
<dbReference type="EMBL" id="FNAY01000047">
    <property type="protein sequence ID" value="SDG26675.1"/>
    <property type="molecule type" value="Genomic_DNA"/>
</dbReference>
<dbReference type="Proteomes" id="UP000183812">
    <property type="component" value="Unassembled WGS sequence"/>
</dbReference>
<dbReference type="Gene3D" id="3.40.50.720">
    <property type="entry name" value="NAD(P)-binding Rossmann-like Domain"/>
    <property type="match status" value="1"/>
</dbReference>
<protein>
    <submittedName>
        <fullName evidence="2">4-hydroxy-tetrahydrodipicolinate reductase</fullName>
    </submittedName>
</protein>
<dbReference type="GO" id="GO:0009089">
    <property type="term" value="P:lysine biosynthetic process via diaminopimelate"/>
    <property type="evidence" value="ECO:0007669"/>
    <property type="project" value="InterPro"/>
</dbReference>
<evidence type="ECO:0000313" key="3">
    <source>
        <dbReference type="Proteomes" id="UP000183812"/>
    </source>
</evidence>
<dbReference type="AlphaFoldDB" id="A0A1G7SUF9"/>
<feature type="domain" description="Dihydrodipicolinate reductase C-terminal" evidence="1">
    <location>
        <begin position="105"/>
        <end position="202"/>
    </location>
</feature>
<proteinExistence type="predicted"/>
<dbReference type="Pfam" id="PF05173">
    <property type="entry name" value="DapB_C"/>
    <property type="match status" value="1"/>
</dbReference>
<name>A0A1G7SUF9_RHOCA</name>
<organism evidence="2 3">
    <name type="scientific">Rhodobacter capsulatus</name>
    <name type="common">Rhodopseudomonas capsulata</name>
    <dbReference type="NCBI Taxonomy" id="1061"/>
    <lineage>
        <taxon>Bacteria</taxon>
        <taxon>Pseudomonadati</taxon>
        <taxon>Pseudomonadota</taxon>
        <taxon>Alphaproteobacteria</taxon>
        <taxon>Rhodobacterales</taxon>
        <taxon>Rhodobacter group</taxon>
        <taxon>Rhodobacter</taxon>
    </lineage>
</organism>
<dbReference type="RefSeq" id="WP_074556241.1">
    <property type="nucleotide sequence ID" value="NZ_CP119563.1"/>
</dbReference>
<dbReference type="SUPFAM" id="SSF51735">
    <property type="entry name" value="NAD(P)-binding Rossmann-fold domains"/>
    <property type="match status" value="1"/>
</dbReference>
<dbReference type="GO" id="GO:0008839">
    <property type="term" value="F:4-hydroxy-tetrahydrodipicolinate reductase"/>
    <property type="evidence" value="ECO:0007669"/>
    <property type="project" value="InterPro"/>
</dbReference>
<dbReference type="InterPro" id="IPR022663">
    <property type="entry name" value="DapB_C"/>
</dbReference>
<dbReference type="SUPFAM" id="SSF55347">
    <property type="entry name" value="Glyceraldehyde-3-phosphate dehydrogenase-like, C-terminal domain"/>
    <property type="match status" value="1"/>
</dbReference>
<evidence type="ECO:0000313" key="2">
    <source>
        <dbReference type="EMBL" id="SDG26675.1"/>
    </source>
</evidence>
<dbReference type="InterPro" id="IPR036291">
    <property type="entry name" value="NAD(P)-bd_dom_sf"/>
</dbReference>
<dbReference type="OrthoDB" id="9790352at2"/>
<dbReference type="GO" id="GO:0005829">
    <property type="term" value="C:cytosol"/>
    <property type="evidence" value="ECO:0007669"/>
    <property type="project" value="TreeGrafter"/>
</dbReference>
<dbReference type="PANTHER" id="PTHR20836">
    <property type="entry name" value="DIHYDRODIPICOLINATE REDUCTASE"/>
    <property type="match status" value="1"/>
</dbReference>